<dbReference type="GO" id="GO:0017000">
    <property type="term" value="P:antibiotic biosynthetic process"/>
    <property type="evidence" value="ECO:0007669"/>
    <property type="project" value="UniProtKB-ARBA"/>
</dbReference>
<keyword evidence="1" id="KW-0596">Phosphopantetheine</keyword>
<organism evidence="4 5">
    <name type="scientific">Streptomyces spectabilis</name>
    <dbReference type="NCBI Taxonomy" id="68270"/>
    <lineage>
        <taxon>Bacteria</taxon>
        <taxon>Bacillati</taxon>
        <taxon>Actinomycetota</taxon>
        <taxon>Actinomycetes</taxon>
        <taxon>Kitasatosporales</taxon>
        <taxon>Streptomycetaceae</taxon>
        <taxon>Streptomyces</taxon>
    </lineage>
</organism>
<feature type="domain" description="Carrier" evidence="3">
    <location>
        <begin position="1"/>
        <end position="76"/>
    </location>
</feature>
<sequence length="80" mass="8599">MSSTYDRLVGLLAKGFGIEPGETAPDNTFDELELDSLALVELTLAVQEEFGLTLTDDDLQAKNTLADAADVLDAKLVTLR</sequence>
<dbReference type="InterPro" id="IPR020806">
    <property type="entry name" value="PKS_PP-bd"/>
</dbReference>
<dbReference type="SMART" id="SM00823">
    <property type="entry name" value="PKS_PP"/>
    <property type="match status" value="1"/>
</dbReference>
<accession>A0A516R1W6</accession>
<dbReference type="RefSeq" id="WP_144001234.1">
    <property type="nucleotide sequence ID" value="NZ_CP040916.1"/>
</dbReference>
<gene>
    <name evidence="4" type="ORF">FH965_03040</name>
</gene>
<reference evidence="4 5" key="1">
    <citation type="journal article" date="2019" name="J. Ind. Microbiol. Biotechnol.">
        <title>The complete genomic sequence of Streptomyces spectabilis NRRL-2792 and identification of secondary metabolite biosynthetic gene clusters.</title>
        <authorList>
            <person name="Sinha A."/>
            <person name="Phillips-Salemka S."/>
            <person name="Niraula T.A."/>
            <person name="Short K.A."/>
            <person name="Niraula N.P."/>
        </authorList>
    </citation>
    <scope>NUCLEOTIDE SEQUENCE [LARGE SCALE GENOMIC DNA]</scope>
    <source>
        <strain evidence="4 5">NRRL 2792</strain>
    </source>
</reference>
<dbReference type="Proteomes" id="UP000316806">
    <property type="component" value="Chromosome"/>
</dbReference>
<dbReference type="PROSITE" id="PS50075">
    <property type="entry name" value="CARRIER"/>
    <property type="match status" value="1"/>
</dbReference>
<evidence type="ECO:0000313" key="4">
    <source>
        <dbReference type="EMBL" id="QDQ09658.1"/>
    </source>
</evidence>
<evidence type="ECO:0000313" key="5">
    <source>
        <dbReference type="Proteomes" id="UP000316806"/>
    </source>
</evidence>
<evidence type="ECO:0000256" key="1">
    <source>
        <dbReference type="ARBA" id="ARBA00022450"/>
    </source>
</evidence>
<dbReference type="Pfam" id="PF00550">
    <property type="entry name" value="PP-binding"/>
    <property type="match status" value="1"/>
</dbReference>
<evidence type="ECO:0000259" key="3">
    <source>
        <dbReference type="PROSITE" id="PS50075"/>
    </source>
</evidence>
<dbReference type="Gene3D" id="1.10.1200.10">
    <property type="entry name" value="ACP-like"/>
    <property type="match status" value="1"/>
</dbReference>
<dbReference type="SUPFAM" id="SSF47336">
    <property type="entry name" value="ACP-like"/>
    <property type="match status" value="1"/>
</dbReference>
<dbReference type="InterPro" id="IPR036736">
    <property type="entry name" value="ACP-like_sf"/>
</dbReference>
<dbReference type="InterPro" id="IPR009081">
    <property type="entry name" value="PP-bd_ACP"/>
</dbReference>
<proteinExistence type="predicted"/>
<keyword evidence="2" id="KW-0597">Phosphoprotein</keyword>
<dbReference type="AlphaFoldDB" id="A0A516R1W6"/>
<name>A0A516R1W6_STRST</name>
<evidence type="ECO:0000256" key="2">
    <source>
        <dbReference type="ARBA" id="ARBA00022553"/>
    </source>
</evidence>
<dbReference type="EMBL" id="CP040916">
    <property type="protein sequence ID" value="QDQ09658.1"/>
    <property type="molecule type" value="Genomic_DNA"/>
</dbReference>
<dbReference type="GO" id="GO:0031177">
    <property type="term" value="F:phosphopantetheine binding"/>
    <property type="evidence" value="ECO:0007669"/>
    <property type="project" value="InterPro"/>
</dbReference>
<protein>
    <submittedName>
        <fullName evidence="4">Acyl carrier protein</fullName>
    </submittedName>
</protein>